<feature type="transmembrane region" description="Helical" evidence="9">
    <location>
        <begin position="217"/>
        <end position="238"/>
    </location>
</feature>
<dbReference type="NCBIfam" id="TIGR00796">
    <property type="entry name" value="livcs"/>
    <property type="match status" value="1"/>
</dbReference>
<dbReference type="GO" id="GO:0005304">
    <property type="term" value="F:L-valine transmembrane transporter activity"/>
    <property type="evidence" value="ECO:0007669"/>
    <property type="project" value="TreeGrafter"/>
</dbReference>
<evidence type="ECO:0000256" key="4">
    <source>
        <dbReference type="ARBA" id="ARBA00022475"/>
    </source>
</evidence>
<dbReference type="GO" id="GO:0015190">
    <property type="term" value="F:L-leucine transmembrane transporter activity"/>
    <property type="evidence" value="ECO:0007669"/>
    <property type="project" value="TreeGrafter"/>
</dbReference>
<feature type="transmembrane region" description="Helical" evidence="9">
    <location>
        <begin position="143"/>
        <end position="163"/>
    </location>
</feature>
<keyword evidence="3" id="KW-0813">Transport</keyword>
<dbReference type="RefSeq" id="WP_058884021.1">
    <property type="nucleotide sequence ID" value="NZ_JAJHTC010000001.1"/>
</dbReference>
<reference evidence="10 11" key="1">
    <citation type="submission" date="2017-11" db="EMBL/GenBank/DDBJ databases">
        <authorList>
            <person name="Duchaud E."/>
        </authorList>
    </citation>
    <scope>NUCLEOTIDE SEQUENCE [LARGE SCALE GENOMIC DNA]</scope>
    <source>
        <strain evidence="10 11">TNO010</strain>
    </source>
</reference>
<dbReference type="PANTHER" id="PTHR30588">
    <property type="entry name" value="BRANCHED-CHAIN AMINO ACID TRANSPORT SYSTEM 2 CARRIER PROTEIN"/>
    <property type="match status" value="1"/>
</dbReference>
<feature type="transmembrane region" description="Helical" evidence="9">
    <location>
        <begin position="113"/>
        <end position="131"/>
    </location>
</feature>
<comment type="subcellular location">
    <subcellularLocation>
        <location evidence="1">Cell membrane</location>
        <topology evidence="1">Multi-pass membrane protein</topology>
    </subcellularLocation>
</comment>
<keyword evidence="6" id="KW-0029">Amino-acid transport</keyword>
<evidence type="ECO:0000313" key="11">
    <source>
        <dbReference type="Proteomes" id="UP000490060"/>
    </source>
</evidence>
<feature type="transmembrane region" description="Helical" evidence="9">
    <location>
        <begin position="7"/>
        <end position="26"/>
    </location>
</feature>
<evidence type="ECO:0000256" key="3">
    <source>
        <dbReference type="ARBA" id="ARBA00022448"/>
    </source>
</evidence>
<gene>
    <name evidence="10" type="ORF">TNO010_110036</name>
</gene>
<feature type="transmembrane region" description="Helical" evidence="9">
    <location>
        <begin position="183"/>
        <end position="205"/>
    </location>
</feature>
<dbReference type="GO" id="GO:0015818">
    <property type="term" value="P:isoleucine transport"/>
    <property type="evidence" value="ECO:0007669"/>
    <property type="project" value="TreeGrafter"/>
</dbReference>
<comment type="similarity">
    <text evidence="2">Belongs to the branched chain amino acid transporter family.</text>
</comment>
<dbReference type="PANTHER" id="PTHR30588:SF0">
    <property type="entry name" value="BRANCHED-CHAIN AMINO ACID PERMEASE BRNQ"/>
    <property type="match status" value="1"/>
</dbReference>
<dbReference type="GO" id="GO:0015188">
    <property type="term" value="F:L-isoleucine transmembrane transporter activity"/>
    <property type="evidence" value="ECO:0007669"/>
    <property type="project" value="TreeGrafter"/>
</dbReference>
<feature type="transmembrane region" description="Helical" evidence="9">
    <location>
        <begin position="328"/>
        <end position="354"/>
    </location>
</feature>
<evidence type="ECO:0000256" key="9">
    <source>
        <dbReference type="SAM" id="Phobius"/>
    </source>
</evidence>
<sequence length="426" mass="45982">MNKTKDIYVTGFALFSMFFGAGNLILPPYLGKNAADLWSLVTLGFFITAVFIPILGILAHAKLQGTMYDFGKKVSPIFSSAYCLIVYAIAVALPSPRTASVTHEMAIAPYFESSSLITSLLYFSLVFIFVMNRNKVLDLLGKFLTPLIIFILLAIIVVGIFTTPSAMNPSIFDAPFVSGLLEGYQTFDAIGAVVVGGVLVVSMNFNKNTSFEVKKDLITKAGFIAGLGLLVIYAGLIYNGALFNTVFADDATRSEVLSTLSSQTLGNIGTLFLGVLVALACFTTAVGLITGTADYIKGICKNSDKAYMATAIFACVVGILVGQFDVKYIINIALPALMLVYPTTIVLIILNLLADKYASEIVFKAVVFVTLFFSIPDVLDFIIDKELLAPIKSFIPLATHNLGWVLPAIISFIVANIFQMKKQKSA</sequence>
<feature type="transmembrane region" description="Helical" evidence="9">
    <location>
        <begin position="402"/>
        <end position="418"/>
    </location>
</feature>
<keyword evidence="4" id="KW-1003">Cell membrane</keyword>
<keyword evidence="8 9" id="KW-0472">Membrane</keyword>
<dbReference type="Proteomes" id="UP000490060">
    <property type="component" value="Unassembled WGS sequence"/>
</dbReference>
<dbReference type="InterPro" id="IPR004685">
    <property type="entry name" value="Brnchd-chn_aa_trnsp_Livcs"/>
</dbReference>
<dbReference type="EMBL" id="OENE01000003">
    <property type="protein sequence ID" value="SOS58063.1"/>
    <property type="molecule type" value="Genomic_DNA"/>
</dbReference>
<dbReference type="GO" id="GO:0005886">
    <property type="term" value="C:plasma membrane"/>
    <property type="evidence" value="ECO:0007669"/>
    <property type="project" value="UniProtKB-SubCell"/>
</dbReference>
<keyword evidence="5 9" id="KW-0812">Transmembrane</keyword>
<evidence type="ECO:0000256" key="1">
    <source>
        <dbReference type="ARBA" id="ARBA00004651"/>
    </source>
</evidence>
<evidence type="ECO:0000313" key="10">
    <source>
        <dbReference type="EMBL" id="SOS58063.1"/>
    </source>
</evidence>
<proteinExistence type="inferred from homology"/>
<evidence type="ECO:0000256" key="8">
    <source>
        <dbReference type="ARBA" id="ARBA00023136"/>
    </source>
</evidence>
<keyword evidence="7 9" id="KW-1133">Transmembrane helix</keyword>
<feature type="transmembrane region" description="Helical" evidence="9">
    <location>
        <begin position="268"/>
        <end position="293"/>
    </location>
</feature>
<dbReference type="AlphaFoldDB" id="A0A2I2LCZ5"/>
<name>A0A2I2LCZ5_9FLAO</name>
<organism evidence="10 11">
    <name type="scientific">Tenacibaculum finnmarkense genomovar ulcerans</name>
    <dbReference type="NCBI Taxonomy" id="2781388"/>
    <lineage>
        <taxon>Bacteria</taxon>
        <taxon>Pseudomonadati</taxon>
        <taxon>Bacteroidota</taxon>
        <taxon>Flavobacteriia</taxon>
        <taxon>Flavobacteriales</taxon>
        <taxon>Flavobacteriaceae</taxon>
        <taxon>Tenacibaculum</taxon>
        <taxon>Tenacibaculum finnmarkense</taxon>
    </lineage>
</organism>
<evidence type="ECO:0000256" key="2">
    <source>
        <dbReference type="ARBA" id="ARBA00008540"/>
    </source>
</evidence>
<feature type="transmembrane region" description="Helical" evidence="9">
    <location>
        <begin position="38"/>
        <end position="61"/>
    </location>
</feature>
<feature type="transmembrane region" description="Helical" evidence="9">
    <location>
        <begin position="361"/>
        <end position="382"/>
    </location>
</feature>
<evidence type="ECO:0000256" key="7">
    <source>
        <dbReference type="ARBA" id="ARBA00022989"/>
    </source>
</evidence>
<feature type="transmembrane region" description="Helical" evidence="9">
    <location>
        <begin position="73"/>
        <end position="93"/>
    </location>
</feature>
<protein>
    <submittedName>
        <fullName evidence="10">Branched-chain amino acid ABC transporter substrate-binding protein</fullName>
    </submittedName>
</protein>
<evidence type="ECO:0000256" key="5">
    <source>
        <dbReference type="ARBA" id="ARBA00022692"/>
    </source>
</evidence>
<dbReference type="Pfam" id="PF05525">
    <property type="entry name" value="Branch_AA_trans"/>
    <property type="match status" value="1"/>
</dbReference>
<dbReference type="GeneID" id="79923328"/>
<evidence type="ECO:0000256" key="6">
    <source>
        <dbReference type="ARBA" id="ARBA00022970"/>
    </source>
</evidence>
<dbReference type="GO" id="GO:0015820">
    <property type="term" value="P:L-leucine transport"/>
    <property type="evidence" value="ECO:0007669"/>
    <property type="project" value="TreeGrafter"/>
</dbReference>
<accession>A0A2I2LCZ5</accession>
<feature type="transmembrane region" description="Helical" evidence="9">
    <location>
        <begin position="305"/>
        <end position="322"/>
    </location>
</feature>